<dbReference type="Proteomes" id="UP000219338">
    <property type="component" value="Unassembled WGS sequence"/>
</dbReference>
<dbReference type="OrthoDB" id="10547664at2759"/>
<accession>A0A284R932</accession>
<reference evidence="3" key="1">
    <citation type="journal article" date="2017" name="Nat. Ecol. Evol.">
        <title>Genome expansion and lineage-specific genetic innovations in the forest pathogenic fungi Armillaria.</title>
        <authorList>
            <person name="Sipos G."/>
            <person name="Prasanna A.N."/>
            <person name="Walter M.C."/>
            <person name="O'Connor E."/>
            <person name="Balint B."/>
            <person name="Krizsan K."/>
            <person name="Kiss B."/>
            <person name="Hess J."/>
            <person name="Varga T."/>
            <person name="Slot J."/>
            <person name="Riley R."/>
            <person name="Boka B."/>
            <person name="Rigling D."/>
            <person name="Barry K."/>
            <person name="Lee J."/>
            <person name="Mihaltcheva S."/>
            <person name="LaButti K."/>
            <person name="Lipzen A."/>
            <person name="Waldron R."/>
            <person name="Moloney N.M."/>
            <person name="Sperisen C."/>
            <person name="Kredics L."/>
            <person name="Vagvoelgyi C."/>
            <person name="Patrignani A."/>
            <person name="Fitzpatrick D."/>
            <person name="Nagy I."/>
            <person name="Doyle S."/>
            <person name="Anderson J.B."/>
            <person name="Grigoriev I.V."/>
            <person name="Gueldener U."/>
            <person name="Muensterkoetter M."/>
            <person name="Nagy L.G."/>
        </authorList>
    </citation>
    <scope>NUCLEOTIDE SEQUENCE [LARGE SCALE GENOMIC DNA]</scope>
    <source>
        <strain evidence="3">C18/9</strain>
    </source>
</reference>
<name>A0A284R932_ARMOS</name>
<dbReference type="AlphaFoldDB" id="A0A284R932"/>
<keyword evidence="3" id="KW-1185">Reference proteome</keyword>
<evidence type="ECO:0000256" key="1">
    <source>
        <dbReference type="SAM" id="MobiDB-lite"/>
    </source>
</evidence>
<sequence length="157" mass="17367">MPTTQQQPTVDYTETGDMTSDQDGRAPDNGTEEDKEYRPDNGNPALRWSKKTANKKKKGRLAFDIQQASDHENIWDGKVVTQEDVAPMDNGEHDGEYSIDDLDKDAQTYDLDALLGNWSFSSSKCSDTAMNPTLGSLVGEEYVPIVGFQPNPAFDSV</sequence>
<organism evidence="2 3">
    <name type="scientific">Armillaria ostoyae</name>
    <name type="common">Armillaria root rot fungus</name>
    <dbReference type="NCBI Taxonomy" id="47428"/>
    <lineage>
        <taxon>Eukaryota</taxon>
        <taxon>Fungi</taxon>
        <taxon>Dikarya</taxon>
        <taxon>Basidiomycota</taxon>
        <taxon>Agaricomycotina</taxon>
        <taxon>Agaricomycetes</taxon>
        <taxon>Agaricomycetidae</taxon>
        <taxon>Agaricales</taxon>
        <taxon>Marasmiineae</taxon>
        <taxon>Physalacriaceae</taxon>
        <taxon>Armillaria</taxon>
    </lineage>
</organism>
<protein>
    <submittedName>
        <fullName evidence="2">Uncharacterized protein</fullName>
    </submittedName>
</protein>
<feature type="compositionally biased region" description="Polar residues" evidence="1">
    <location>
        <begin position="1"/>
        <end position="21"/>
    </location>
</feature>
<feature type="region of interest" description="Disordered" evidence="1">
    <location>
        <begin position="1"/>
        <end position="54"/>
    </location>
</feature>
<gene>
    <name evidence="2" type="ORF">ARMOST_08597</name>
</gene>
<evidence type="ECO:0000313" key="3">
    <source>
        <dbReference type="Proteomes" id="UP000219338"/>
    </source>
</evidence>
<dbReference type="EMBL" id="FUEG01000006">
    <property type="protein sequence ID" value="SJL05231.1"/>
    <property type="molecule type" value="Genomic_DNA"/>
</dbReference>
<proteinExistence type="predicted"/>
<evidence type="ECO:0000313" key="2">
    <source>
        <dbReference type="EMBL" id="SJL05231.1"/>
    </source>
</evidence>